<keyword evidence="3" id="KW-0804">Transcription</keyword>
<dbReference type="GO" id="GO:0003700">
    <property type="term" value="F:DNA-binding transcription factor activity"/>
    <property type="evidence" value="ECO:0007669"/>
    <property type="project" value="TreeGrafter"/>
</dbReference>
<dbReference type="Gene3D" id="1.10.10.10">
    <property type="entry name" value="Winged helix-like DNA-binding domain superfamily/Winged helix DNA-binding domain"/>
    <property type="match status" value="1"/>
</dbReference>
<evidence type="ECO:0000256" key="2">
    <source>
        <dbReference type="ARBA" id="ARBA00023125"/>
    </source>
</evidence>
<dbReference type="SUPFAM" id="SSF55781">
    <property type="entry name" value="GAF domain-like"/>
    <property type="match status" value="1"/>
</dbReference>
<dbReference type="AlphaFoldDB" id="D3SQW4"/>
<evidence type="ECO:0000313" key="9">
    <source>
        <dbReference type="Proteomes" id="UP000011543"/>
    </source>
</evidence>
<reference evidence="6 8" key="2">
    <citation type="journal article" date="2012" name="BMC Genomics">
        <title>A comparative genomics perspective on the genetic content of the alkaliphilic haloarchaeon Natrialba magadii ATCC 43099T.</title>
        <authorList>
            <person name="Siddaramappa S."/>
            <person name="Challacombe J.F."/>
            <person name="Decastro R.E."/>
            <person name="Pfeiffer F."/>
            <person name="Sastre D.E."/>
            <person name="Gimenez M.I."/>
            <person name="Paggi R.A."/>
            <person name="Detter J.C."/>
            <person name="Davenport K.W."/>
            <person name="Goodwin L.A."/>
            <person name="Kyrpides N."/>
            <person name="Tapia R."/>
            <person name="Pitluck S."/>
            <person name="Lucas S."/>
            <person name="Woyke T."/>
            <person name="Maupin-Furlow J.A."/>
        </authorList>
    </citation>
    <scope>NUCLEOTIDE SEQUENCE [LARGE SCALE GENOMIC DNA]</scope>
    <source>
        <strain evidence="6">ATCC 43099</strain>
        <strain evidence="8">ATCC 43099 / DSM 3394 / CCM 3739 / CIP 104546 / IAM 13178 / JCM 8861 / NBRC 102185 / NCIMB 2190 / MS3</strain>
    </source>
</reference>
<evidence type="ECO:0000259" key="4">
    <source>
        <dbReference type="PROSITE" id="PS51077"/>
    </source>
</evidence>
<evidence type="ECO:0000256" key="1">
    <source>
        <dbReference type="ARBA" id="ARBA00023015"/>
    </source>
</evidence>
<dbReference type="InterPro" id="IPR029016">
    <property type="entry name" value="GAF-like_dom_sf"/>
</dbReference>
<gene>
    <name evidence="6" type="ordered locus">Nmag_1018</name>
    <name evidence="7" type="ORF">C500_17611</name>
</gene>
<dbReference type="OrthoDB" id="14763at2157"/>
<reference evidence="8" key="1">
    <citation type="submission" date="2010-02" db="EMBL/GenBank/DDBJ databases">
        <title>Complete sequence of chromosome of Natrialba magadii ATCC 43099.</title>
        <authorList>
            <consortium name="US DOE Joint Genome Institute"/>
            <person name="Lucas S."/>
            <person name="Copeland A."/>
            <person name="Lapidus A."/>
            <person name="Cheng J.-F."/>
            <person name="Bruce D."/>
            <person name="Goodwin L."/>
            <person name="Pitluck S."/>
            <person name="Davenport K."/>
            <person name="Saunders E."/>
            <person name="Detter J.C."/>
            <person name="Han C."/>
            <person name="Tapia R."/>
            <person name="Land M."/>
            <person name="Hauser L."/>
            <person name="Kyrpides N."/>
            <person name="Mikhailova N."/>
            <person name="De Castro R.E."/>
            <person name="Maupin-Furlow J.A."/>
            <person name="Woyke T."/>
        </authorList>
    </citation>
    <scope>NUCLEOTIDE SEQUENCE [LARGE SCALE GENOMIC DNA]</scope>
    <source>
        <strain evidence="8">ATCC 43099 / DSM 3394 / CCM 3739 / CIP 104546 / IAM 13178 / JCM 8861 / NBRC 102185 / NCIMB 2190 / MS3</strain>
    </source>
</reference>
<dbReference type="InterPro" id="IPR050707">
    <property type="entry name" value="HTH_MetabolicPath_Reg"/>
</dbReference>
<dbReference type="GO" id="GO:0045892">
    <property type="term" value="P:negative regulation of DNA-templated transcription"/>
    <property type="evidence" value="ECO:0007669"/>
    <property type="project" value="TreeGrafter"/>
</dbReference>
<evidence type="ECO:0000313" key="8">
    <source>
        <dbReference type="Proteomes" id="UP000001879"/>
    </source>
</evidence>
<dbReference type="PaxDb" id="547559-Nmag_1018"/>
<dbReference type="PANTHER" id="PTHR30136">
    <property type="entry name" value="HELIX-TURN-HELIX TRANSCRIPTIONAL REGULATOR, ICLR FAMILY"/>
    <property type="match status" value="1"/>
</dbReference>
<evidence type="ECO:0000313" key="7">
    <source>
        <dbReference type="EMBL" id="ELY25258.1"/>
    </source>
</evidence>
<dbReference type="SUPFAM" id="SSF46785">
    <property type="entry name" value="Winged helix' DNA-binding domain"/>
    <property type="match status" value="1"/>
</dbReference>
<accession>D3SQW4</accession>
<keyword evidence="1" id="KW-0805">Transcription regulation</keyword>
<dbReference type="PANTHER" id="PTHR30136:SF35">
    <property type="entry name" value="HTH-TYPE TRANSCRIPTIONAL REGULATOR RV1719"/>
    <property type="match status" value="1"/>
</dbReference>
<dbReference type="GeneID" id="8823849"/>
<dbReference type="InterPro" id="IPR036390">
    <property type="entry name" value="WH_DNA-bd_sf"/>
</dbReference>
<name>D3SQW4_NATMM</name>
<dbReference type="PROSITE" id="PS51077">
    <property type="entry name" value="HTH_ICLR"/>
    <property type="match status" value="1"/>
</dbReference>
<dbReference type="InterPro" id="IPR011991">
    <property type="entry name" value="ArsR-like_HTH"/>
</dbReference>
<dbReference type="EMBL" id="AOHS01000056">
    <property type="protein sequence ID" value="ELY25258.1"/>
    <property type="molecule type" value="Genomic_DNA"/>
</dbReference>
<evidence type="ECO:0000256" key="3">
    <source>
        <dbReference type="ARBA" id="ARBA00023163"/>
    </source>
</evidence>
<dbReference type="PATRIC" id="fig|547559.17.peg.3464"/>
<protein>
    <submittedName>
        <fullName evidence="6">IclR family transcription regulator</fullName>
    </submittedName>
    <submittedName>
        <fullName evidence="7">IclR family transcriptional regulator</fullName>
    </submittedName>
</protein>
<keyword evidence="8" id="KW-1185">Reference proteome</keyword>
<dbReference type="Pfam" id="PF09339">
    <property type="entry name" value="HTH_IclR"/>
    <property type="match status" value="1"/>
</dbReference>
<dbReference type="InterPro" id="IPR036388">
    <property type="entry name" value="WH-like_DNA-bd_sf"/>
</dbReference>
<evidence type="ECO:0000313" key="6">
    <source>
        <dbReference type="EMBL" id="ADD04602.1"/>
    </source>
</evidence>
<dbReference type="PROSITE" id="PS51078">
    <property type="entry name" value="ICLR_ED"/>
    <property type="match status" value="1"/>
</dbReference>
<sequence>MTTHSDHRPVETVETAIDLLGVLKQAGRTGMGVTEVATELGLAKSTAHRHLQTLADRGLIVRAGDSYRLSSWFLDYGIHVRNQHPLYDLARPKVDELAAETDEKVWCVIEEDDIGVHLYGATGKHSVTTHARVGNRTPLHQFAAGKAILANLPDGQIDRIIDGHGLNERTPQTITDPGELRAELESIREQGYALNREESVPGVHAVGAPVRDENGHAIGAISIAGPANRLRGELLTQDLPDLLLGAVNEVEVNLAHV</sequence>
<keyword evidence="2" id="KW-0238">DNA-binding</keyword>
<reference evidence="6" key="4">
    <citation type="submission" date="2016-09" db="EMBL/GenBank/DDBJ databases">
        <authorList>
            <person name="Pfeiffer F."/>
        </authorList>
    </citation>
    <scope>NUCLEOTIDE SEQUENCE</scope>
    <source>
        <strain evidence="6">ATCC 43099</strain>
    </source>
</reference>
<dbReference type="STRING" id="547559.Nmag_1018"/>
<feature type="domain" description="IclR-ED" evidence="5">
    <location>
        <begin position="72"/>
        <end position="256"/>
    </location>
</feature>
<dbReference type="EMBL" id="CP001932">
    <property type="protein sequence ID" value="ADD04602.1"/>
    <property type="molecule type" value="Genomic_DNA"/>
</dbReference>
<organism evidence="6 8">
    <name type="scientific">Natrialba magadii (strain ATCC 43099 / DSM 3394 / CCM 3739 / CIP 104546 / IAM 13178 / JCM 8861 / NBRC 102185 / NCIMB 2190 / MS3)</name>
    <name type="common">Natronobacterium magadii</name>
    <dbReference type="NCBI Taxonomy" id="547559"/>
    <lineage>
        <taxon>Archaea</taxon>
        <taxon>Methanobacteriati</taxon>
        <taxon>Methanobacteriota</taxon>
        <taxon>Stenosarchaea group</taxon>
        <taxon>Halobacteria</taxon>
        <taxon>Halobacteriales</taxon>
        <taxon>Natrialbaceae</taxon>
        <taxon>Natrialba</taxon>
    </lineage>
</organism>
<dbReference type="CDD" id="cd00090">
    <property type="entry name" value="HTH_ARSR"/>
    <property type="match status" value="1"/>
</dbReference>
<dbReference type="InterPro" id="IPR014757">
    <property type="entry name" value="Tscrpt_reg_IclR_C"/>
</dbReference>
<proteinExistence type="predicted"/>
<evidence type="ECO:0000259" key="5">
    <source>
        <dbReference type="PROSITE" id="PS51078"/>
    </source>
</evidence>
<dbReference type="eggNOG" id="arCOG02798">
    <property type="taxonomic scope" value="Archaea"/>
</dbReference>
<dbReference type="InterPro" id="IPR005471">
    <property type="entry name" value="Tscrpt_reg_IclR_N"/>
</dbReference>
<dbReference type="Pfam" id="PF01614">
    <property type="entry name" value="IclR_C"/>
    <property type="match status" value="1"/>
</dbReference>
<dbReference type="SMART" id="SM00346">
    <property type="entry name" value="HTH_ICLR"/>
    <property type="match status" value="1"/>
</dbReference>
<dbReference type="Proteomes" id="UP000001879">
    <property type="component" value="Chromosome"/>
</dbReference>
<reference evidence="7 9" key="3">
    <citation type="journal article" date="2014" name="PLoS Genet.">
        <title>Phylogenetically driven sequencing of extremely halophilic archaea reveals strategies for static and dynamic osmo-response.</title>
        <authorList>
            <person name="Becker E.A."/>
            <person name="Seitzer P.M."/>
            <person name="Tritt A."/>
            <person name="Larsen D."/>
            <person name="Krusor M."/>
            <person name="Yao A.I."/>
            <person name="Wu D."/>
            <person name="Madern D."/>
            <person name="Eisen J.A."/>
            <person name="Darling A.E."/>
            <person name="Facciotti M.T."/>
        </authorList>
    </citation>
    <scope>NUCLEOTIDE SEQUENCE [LARGE SCALE GENOMIC DNA]</scope>
    <source>
        <strain evidence="9">ATCC 43099 / DSM 3394 / CCM 3739 / CIP 104546 / IAM 13178 / JCM 8861 / NBRC 102185 / NCIMB 2190 / MS3</strain>
        <strain evidence="7">MS-3</strain>
    </source>
</reference>
<dbReference type="GO" id="GO:0003677">
    <property type="term" value="F:DNA binding"/>
    <property type="evidence" value="ECO:0007669"/>
    <property type="project" value="UniProtKB-KW"/>
</dbReference>
<dbReference type="Gene3D" id="3.30.450.40">
    <property type="match status" value="1"/>
</dbReference>
<dbReference type="HOGENOM" id="CLU_062618_6_1_2"/>
<dbReference type="RefSeq" id="WP_004216858.1">
    <property type="nucleotide sequence ID" value="NC_013922.1"/>
</dbReference>
<feature type="domain" description="HTH iclR-type" evidence="4">
    <location>
        <begin position="10"/>
        <end position="71"/>
    </location>
</feature>
<dbReference type="Proteomes" id="UP000011543">
    <property type="component" value="Unassembled WGS sequence"/>
</dbReference>
<dbReference type="KEGG" id="nmg:Nmag_1018"/>